<evidence type="ECO:0000313" key="2">
    <source>
        <dbReference type="EMBL" id="KKK50835.1"/>
    </source>
</evidence>
<feature type="domain" description="Transposase IS66 central" evidence="1">
    <location>
        <begin position="1"/>
        <end position="231"/>
    </location>
</feature>
<accession>A0A0F8WR48</accession>
<proteinExistence type="predicted"/>
<feature type="non-terminal residue" evidence="2">
    <location>
        <position position="1"/>
    </location>
</feature>
<comment type="caution">
    <text evidence="2">The sequence shown here is derived from an EMBL/GenBank/DDBJ whole genome shotgun (WGS) entry which is preliminary data.</text>
</comment>
<dbReference type="AlphaFoldDB" id="A0A0F8WR48"/>
<reference evidence="2" key="1">
    <citation type="journal article" date="2015" name="Nature">
        <title>Complex archaea that bridge the gap between prokaryotes and eukaryotes.</title>
        <authorList>
            <person name="Spang A."/>
            <person name="Saw J.H."/>
            <person name="Jorgensen S.L."/>
            <person name="Zaremba-Niedzwiedzka K."/>
            <person name="Martijn J."/>
            <person name="Lind A.E."/>
            <person name="van Eijk R."/>
            <person name="Schleper C."/>
            <person name="Guy L."/>
            <person name="Ettema T.J."/>
        </authorList>
    </citation>
    <scope>NUCLEOTIDE SEQUENCE</scope>
</reference>
<sequence length="286" mass="33199">QISTAGISRIMVRLSDILQPVYDEILADVKQGTRIWADETGWRVKGKLWWLWIFANERSAYYWADKTHGGPVVTRLLGEIFYGILIVDGWHAYTKIVCAKQTCMAHIFRKIRAFIDAYPQYRSIMTFYLRLRKIIRHGEKLQKERSELGEMVFQRRLKALRQRLNALLNWKNPNDILKDVIKKVRRQKERILTFVEHEGATHHNNYGEYIIKKGVVKRKMSGGSMSEEGARAYACIQSIAMTCQLRNISFHGFLKASLVQYIRTGKPMLLAEYEAGSAIMKEKIAA</sequence>
<dbReference type="InterPro" id="IPR004291">
    <property type="entry name" value="Transposase_IS66_central"/>
</dbReference>
<organism evidence="2">
    <name type="scientific">marine sediment metagenome</name>
    <dbReference type="NCBI Taxonomy" id="412755"/>
    <lineage>
        <taxon>unclassified sequences</taxon>
        <taxon>metagenomes</taxon>
        <taxon>ecological metagenomes</taxon>
    </lineage>
</organism>
<gene>
    <name evidence="2" type="ORF">LCGC14_3121050</name>
</gene>
<dbReference type="Pfam" id="PF03050">
    <property type="entry name" value="DDE_Tnp_IS66"/>
    <property type="match status" value="1"/>
</dbReference>
<evidence type="ECO:0000259" key="1">
    <source>
        <dbReference type="Pfam" id="PF03050"/>
    </source>
</evidence>
<dbReference type="EMBL" id="LAZR01067820">
    <property type="protein sequence ID" value="KKK50835.1"/>
    <property type="molecule type" value="Genomic_DNA"/>
</dbReference>
<name>A0A0F8WR48_9ZZZZ</name>
<dbReference type="PANTHER" id="PTHR33678">
    <property type="entry name" value="BLL1576 PROTEIN"/>
    <property type="match status" value="1"/>
</dbReference>
<protein>
    <recommendedName>
        <fullName evidence="1">Transposase IS66 central domain-containing protein</fullName>
    </recommendedName>
</protein>
<dbReference type="InterPro" id="IPR052344">
    <property type="entry name" value="Transposase-related"/>
</dbReference>
<dbReference type="PANTHER" id="PTHR33678:SF2">
    <property type="match status" value="1"/>
</dbReference>